<dbReference type="Gene3D" id="3.30.240.20">
    <property type="entry name" value="bsu07140 like domains"/>
    <property type="match status" value="2"/>
</dbReference>
<proteinExistence type="inferred from homology"/>
<dbReference type="AlphaFoldDB" id="A0A920CYQ1"/>
<dbReference type="InterPro" id="IPR023090">
    <property type="entry name" value="UPF0702_alpha/beta_dom_sf"/>
</dbReference>
<evidence type="ECO:0000256" key="1">
    <source>
        <dbReference type="ARBA" id="ARBA00004651"/>
    </source>
</evidence>
<evidence type="ECO:0000259" key="8">
    <source>
        <dbReference type="Pfam" id="PF04239"/>
    </source>
</evidence>
<evidence type="ECO:0000256" key="2">
    <source>
        <dbReference type="ARBA" id="ARBA00006448"/>
    </source>
</evidence>
<evidence type="ECO:0000256" key="7">
    <source>
        <dbReference type="SAM" id="Phobius"/>
    </source>
</evidence>
<dbReference type="Pfam" id="PF04239">
    <property type="entry name" value="DUF421"/>
    <property type="match status" value="1"/>
</dbReference>
<dbReference type="GO" id="GO:0005886">
    <property type="term" value="C:plasma membrane"/>
    <property type="evidence" value="ECO:0007669"/>
    <property type="project" value="UniProtKB-SubCell"/>
</dbReference>
<feature type="transmembrane region" description="Helical" evidence="7">
    <location>
        <begin position="33"/>
        <end position="53"/>
    </location>
</feature>
<evidence type="ECO:0000256" key="4">
    <source>
        <dbReference type="ARBA" id="ARBA00022692"/>
    </source>
</evidence>
<dbReference type="InterPro" id="IPR007353">
    <property type="entry name" value="DUF421"/>
</dbReference>
<dbReference type="Proteomes" id="UP000683139">
    <property type="component" value="Unassembled WGS sequence"/>
</dbReference>
<comment type="caution">
    <text evidence="9">The sequence shown here is derived from an EMBL/GenBank/DDBJ whole genome shotgun (WGS) entry which is preliminary data.</text>
</comment>
<comment type="subcellular location">
    <subcellularLocation>
        <location evidence="1">Cell membrane</location>
        <topology evidence="1">Multi-pass membrane protein</topology>
    </subcellularLocation>
</comment>
<name>A0A920CYQ1_9BACL</name>
<keyword evidence="6 7" id="KW-0472">Membrane</keyword>
<evidence type="ECO:0000256" key="3">
    <source>
        <dbReference type="ARBA" id="ARBA00022475"/>
    </source>
</evidence>
<gene>
    <name evidence="9" type="ORF">J40TS1_22700</name>
</gene>
<keyword evidence="10" id="KW-1185">Reference proteome</keyword>
<organism evidence="9 10">
    <name type="scientific">Paenibacillus montaniterrae</name>
    <dbReference type="NCBI Taxonomy" id="429341"/>
    <lineage>
        <taxon>Bacteria</taxon>
        <taxon>Bacillati</taxon>
        <taxon>Bacillota</taxon>
        <taxon>Bacilli</taxon>
        <taxon>Bacillales</taxon>
        <taxon>Paenibacillaceae</taxon>
        <taxon>Paenibacillus</taxon>
    </lineage>
</organism>
<reference evidence="9" key="1">
    <citation type="submission" date="2021-03" db="EMBL/GenBank/DDBJ databases">
        <title>Antimicrobial resistance genes in bacteria isolated from Japanese honey, and their potential for conferring macrolide and lincosamide resistance in the American foulbrood pathogen Paenibacillus larvae.</title>
        <authorList>
            <person name="Okamoto M."/>
            <person name="Kumagai M."/>
            <person name="Kanamori H."/>
            <person name="Takamatsu D."/>
        </authorList>
    </citation>
    <scope>NUCLEOTIDE SEQUENCE</scope>
    <source>
        <strain evidence="9">J40TS1</strain>
    </source>
</reference>
<dbReference type="RefSeq" id="WP_213515011.1">
    <property type="nucleotide sequence ID" value="NZ_BOSE01000003.1"/>
</dbReference>
<evidence type="ECO:0000256" key="6">
    <source>
        <dbReference type="ARBA" id="ARBA00023136"/>
    </source>
</evidence>
<keyword evidence="5 7" id="KW-1133">Transmembrane helix</keyword>
<dbReference type="PANTHER" id="PTHR34582:SF7">
    <property type="entry name" value="UPF0702 TRANSMEMBRANE PROTEIN YDFS"/>
    <property type="match status" value="1"/>
</dbReference>
<evidence type="ECO:0000313" key="10">
    <source>
        <dbReference type="Proteomes" id="UP000683139"/>
    </source>
</evidence>
<feature type="transmembrane region" description="Helical" evidence="7">
    <location>
        <begin position="6"/>
        <end position="26"/>
    </location>
</feature>
<sequence length="269" mass="30382">MTEILLIIGRTIISMALMFFLTKLLGKRQLSQISLFGYISGISIGNIAAYIALEGQDMWIFAIVSLIVWVLVTVLLEHLTLKSKKMRGYIDSNRRVLIKNGIVQKEAMAKENFTVEELLEQLRGKEVHRIADIENASIEANGKVSVFLKAEHKPLTPAMLGFPIQREQEPITVVIDGSAELDTMQKNGVDLNWLNKQLDKANLKIEEVLIAQYIKDKEMTIHTLDERFIELNMSDESSSTQLTNTQLEQLKLSLLQAIAIIEQQSKKSS</sequence>
<keyword evidence="4 7" id="KW-0812">Transmembrane</keyword>
<accession>A0A920CYQ1</accession>
<evidence type="ECO:0000313" key="9">
    <source>
        <dbReference type="EMBL" id="GIP16628.1"/>
    </source>
</evidence>
<comment type="similarity">
    <text evidence="2">Belongs to the UPF0702 family.</text>
</comment>
<feature type="domain" description="YetF C-terminal" evidence="8">
    <location>
        <begin position="82"/>
        <end position="213"/>
    </location>
</feature>
<keyword evidence="3" id="KW-1003">Cell membrane</keyword>
<protein>
    <recommendedName>
        <fullName evidence="8">YetF C-terminal domain-containing protein</fullName>
    </recommendedName>
</protein>
<evidence type="ECO:0000256" key="5">
    <source>
        <dbReference type="ARBA" id="ARBA00022989"/>
    </source>
</evidence>
<dbReference type="PANTHER" id="PTHR34582">
    <property type="entry name" value="UPF0702 TRANSMEMBRANE PROTEIN YCAP"/>
    <property type="match status" value="1"/>
</dbReference>
<feature type="transmembrane region" description="Helical" evidence="7">
    <location>
        <begin position="59"/>
        <end position="79"/>
    </location>
</feature>
<dbReference type="EMBL" id="BOSE01000003">
    <property type="protein sequence ID" value="GIP16628.1"/>
    <property type="molecule type" value="Genomic_DNA"/>
</dbReference>